<accession>A0AAV4DC89</accession>
<organism evidence="1 2">
    <name type="scientific">Plakobranchus ocellatus</name>
    <dbReference type="NCBI Taxonomy" id="259542"/>
    <lineage>
        <taxon>Eukaryota</taxon>
        <taxon>Metazoa</taxon>
        <taxon>Spiralia</taxon>
        <taxon>Lophotrochozoa</taxon>
        <taxon>Mollusca</taxon>
        <taxon>Gastropoda</taxon>
        <taxon>Heterobranchia</taxon>
        <taxon>Euthyneura</taxon>
        <taxon>Panpulmonata</taxon>
        <taxon>Sacoglossa</taxon>
        <taxon>Placobranchoidea</taxon>
        <taxon>Plakobranchidae</taxon>
        <taxon>Plakobranchus</taxon>
    </lineage>
</organism>
<name>A0AAV4DC89_9GAST</name>
<gene>
    <name evidence="1" type="ORF">PoB_006820000</name>
</gene>
<sequence length="146" mass="16563">MSRAPQPPSRYQSSVGEIPLHTSAIVHESEDEYVPCPGLIGPTISIATIPFLILLYNTSQDRQYLVTSPFNTDADHLATINSTVSLQCRHTQWSSCRLMQRLSSDRRHTHHHRHVRIFWASGSFQVPNDDITEASGIHNAFYSLHR</sequence>
<comment type="caution">
    <text evidence="1">The sequence shown here is derived from an EMBL/GenBank/DDBJ whole genome shotgun (WGS) entry which is preliminary data.</text>
</comment>
<dbReference type="AlphaFoldDB" id="A0AAV4DC89"/>
<dbReference type="Proteomes" id="UP000735302">
    <property type="component" value="Unassembled WGS sequence"/>
</dbReference>
<evidence type="ECO:0000313" key="2">
    <source>
        <dbReference type="Proteomes" id="UP000735302"/>
    </source>
</evidence>
<keyword evidence="2" id="KW-1185">Reference proteome</keyword>
<reference evidence="1 2" key="1">
    <citation type="journal article" date="2021" name="Elife">
        <title>Chloroplast acquisition without the gene transfer in kleptoplastic sea slugs, Plakobranchus ocellatus.</title>
        <authorList>
            <person name="Maeda T."/>
            <person name="Takahashi S."/>
            <person name="Yoshida T."/>
            <person name="Shimamura S."/>
            <person name="Takaki Y."/>
            <person name="Nagai Y."/>
            <person name="Toyoda A."/>
            <person name="Suzuki Y."/>
            <person name="Arimoto A."/>
            <person name="Ishii H."/>
            <person name="Satoh N."/>
            <person name="Nishiyama T."/>
            <person name="Hasebe M."/>
            <person name="Maruyama T."/>
            <person name="Minagawa J."/>
            <person name="Obokata J."/>
            <person name="Shigenobu S."/>
        </authorList>
    </citation>
    <scope>NUCLEOTIDE SEQUENCE [LARGE SCALE GENOMIC DNA]</scope>
</reference>
<dbReference type="EMBL" id="BLXT01007705">
    <property type="protein sequence ID" value="GFO41695.1"/>
    <property type="molecule type" value="Genomic_DNA"/>
</dbReference>
<proteinExistence type="predicted"/>
<evidence type="ECO:0000313" key="1">
    <source>
        <dbReference type="EMBL" id="GFO41695.1"/>
    </source>
</evidence>
<protein>
    <submittedName>
        <fullName evidence="1">Uncharacterized protein</fullName>
    </submittedName>
</protein>